<name>A0A6A6WBI2_9PEZI</name>
<feature type="domain" description="RRM" evidence="3">
    <location>
        <begin position="16"/>
        <end position="95"/>
    </location>
</feature>
<dbReference type="CDD" id="cd12246">
    <property type="entry name" value="RRM1_U1A_like"/>
    <property type="match status" value="1"/>
</dbReference>
<dbReference type="OrthoDB" id="277802at2759"/>
<keyword evidence="1" id="KW-0694">RNA-binding</keyword>
<dbReference type="Gene3D" id="3.30.70.330">
    <property type="match status" value="1"/>
</dbReference>
<keyword evidence="5" id="KW-1185">Reference proteome</keyword>
<dbReference type="RefSeq" id="XP_033601855.1">
    <property type="nucleotide sequence ID" value="XM_033746900.1"/>
</dbReference>
<dbReference type="InterPro" id="IPR035979">
    <property type="entry name" value="RBD_domain_sf"/>
</dbReference>
<dbReference type="PANTHER" id="PTHR48034">
    <property type="entry name" value="TRANSFORMER-2 SEX-DETERMINING PROTEIN-RELATED"/>
    <property type="match status" value="1"/>
</dbReference>
<dbReference type="SMART" id="SM00360">
    <property type="entry name" value="RRM"/>
    <property type="match status" value="1"/>
</dbReference>
<feature type="region of interest" description="Disordered" evidence="2">
    <location>
        <begin position="136"/>
        <end position="196"/>
    </location>
</feature>
<dbReference type="PROSITE" id="PS50102">
    <property type="entry name" value="RRM"/>
    <property type="match status" value="1"/>
</dbReference>
<evidence type="ECO:0000313" key="5">
    <source>
        <dbReference type="Proteomes" id="UP000799437"/>
    </source>
</evidence>
<organism evidence="4 5">
    <name type="scientific">Pseudovirgaria hyperparasitica</name>
    <dbReference type="NCBI Taxonomy" id="470096"/>
    <lineage>
        <taxon>Eukaryota</taxon>
        <taxon>Fungi</taxon>
        <taxon>Dikarya</taxon>
        <taxon>Ascomycota</taxon>
        <taxon>Pezizomycotina</taxon>
        <taxon>Dothideomycetes</taxon>
        <taxon>Dothideomycetes incertae sedis</taxon>
        <taxon>Acrospermales</taxon>
        <taxon>Acrospermaceae</taxon>
        <taxon>Pseudovirgaria</taxon>
    </lineage>
</organism>
<dbReference type="InterPro" id="IPR012677">
    <property type="entry name" value="Nucleotide-bd_a/b_plait_sf"/>
</dbReference>
<dbReference type="FunFam" id="3.30.70.330:FF:000039">
    <property type="entry name" value="U1 small nuclear ribonucleoprotein A"/>
    <property type="match status" value="1"/>
</dbReference>
<dbReference type="SUPFAM" id="SSF54928">
    <property type="entry name" value="RNA-binding domain, RBD"/>
    <property type="match status" value="1"/>
</dbReference>
<evidence type="ECO:0000256" key="2">
    <source>
        <dbReference type="SAM" id="MobiDB-lite"/>
    </source>
</evidence>
<protein>
    <submittedName>
        <fullName evidence="4">RNA-binding domain-containing protein</fullName>
    </submittedName>
</protein>
<evidence type="ECO:0000256" key="1">
    <source>
        <dbReference type="PROSITE-ProRule" id="PRU00176"/>
    </source>
</evidence>
<dbReference type="GO" id="GO:0003723">
    <property type="term" value="F:RNA binding"/>
    <property type="evidence" value="ECO:0007669"/>
    <property type="project" value="UniProtKB-UniRule"/>
</dbReference>
<evidence type="ECO:0000259" key="3">
    <source>
        <dbReference type="PROSITE" id="PS50102"/>
    </source>
</evidence>
<sequence>MASSKAPPLKTLPPNQTLYINRLNPKINKRDLRRELYMIFSTYGSVLDIVALRSDKMRGQAHVTFKSIESATQAMRALQGFEFFGSELKIYYAKSKSDTLAKLDGTYKLPVPESRLESPSAATASGMTALQASVFDAPPSNTDAAKSAASSDGKLKPLASDVAGTKRPREEDDEDSDVPMDEDEDEGSAMEESDDD</sequence>
<feature type="compositionally biased region" description="Acidic residues" evidence="2">
    <location>
        <begin position="171"/>
        <end position="196"/>
    </location>
</feature>
<dbReference type="InterPro" id="IPR050441">
    <property type="entry name" value="RBM"/>
</dbReference>
<accession>A0A6A6WBI2</accession>
<dbReference type="GeneID" id="54487954"/>
<dbReference type="Proteomes" id="UP000799437">
    <property type="component" value="Unassembled WGS sequence"/>
</dbReference>
<reference evidence="4" key="1">
    <citation type="journal article" date="2020" name="Stud. Mycol.">
        <title>101 Dothideomycetes genomes: a test case for predicting lifestyles and emergence of pathogens.</title>
        <authorList>
            <person name="Haridas S."/>
            <person name="Albert R."/>
            <person name="Binder M."/>
            <person name="Bloem J."/>
            <person name="Labutti K."/>
            <person name="Salamov A."/>
            <person name="Andreopoulos B."/>
            <person name="Baker S."/>
            <person name="Barry K."/>
            <person name="Bills G."/>
            <person name="Bluhm B."/>
            <person name="Cannon C."/>
            <person name="Castanera R."/>
            <person name="Culley D."/>
            <person name="Daum C."/>
            <person name="Ezra D."/>
            <person name="Gonzalez J."/>
            <person name="Henrissat B."/>
            <person name="Kuo A."/>
            <person name="Liang C."/>
            <person name="Lipzen A."/>
            <person name="Lutzoni F."/>
            <person name="Magnuson J."/>
            <person name="Mondo S."/>
            <person name="Nolan M."/>
            <person name="Ohm R."/>
            <person name="Pangilinan J."/>
            <person name="Park H.-J."/>
            <person name="Ramirez L."/>
            <person name="Alfaro M."/>
            <person name="Sun H."/>
            <person name="Tritt A."/>
            <person name="Yoshinaga Y."/>
            <person name="Zwiers L.-H."/>
            <person name="Turgeon B."/>
            <person name="Goodwin S."/>
            <person name="Spatafora J."/>
            <person name="Crous P."/>
            <person name="Grigoriev I."/>
        </authorList>
    </citation>
    <scope>NUCLEOTIDE SEQUENCE</scope>
    <source>
        <strain evidence="4">CBS 121739</strain>
    </source>
</reference>
<dbReference type="InterPro" id="IPR000504">
    <property type="entry name" value="RRM_dom"/>
</dbReference>
<dbReference type="EMBL" id="ML996570">
    <property type="protein sequence ID" value="KAF2759404.1"/>
    <property type="molecule type" value="Genomic_DNA"/>
</dbReference>
<gene>
    <name evidence="4" type="ORF">EJ05DRAFT_499809</name>
</gene>
<dbReference type="AlphaFoldDB" id="A0A6A6WBI2"/>
<dbReference type="Pfam" id="PF00076">
    <property type="entry name" value="RRM_1"/>
    <property type="match status" value="1"/>
</dbReference>
<evidence type="ECO:0000313" key="4">
    <source>
        <dbReference type="EMBL" id="KAF2759404.1"/>
    </source>
</evidence>
<proteinExistence type="predicted"/>